<dbReference type="GO" id="GO:0016020">
    <property type="term" value="C:membrane"/>
    <property type="evidence" value="ECO:0007669"/>
    <property type="project" value="InterPro"/>
</dbReference>
<evidence type="ECO:0000256" key="3">
    <source>
        <dbReference type="ARBA" id="ARBA00023157"/>
    </source>
</evidence>
<dbReference type="PANTHER" id="PTHR48071:SF18">
    <property type="entry name" value="DELETED IN MALIGNANT BRAIN TUMORS 1 PROTEIN-RELATED"/>
    <property type="match status" value="1"/>
</dbReference>
<protein>
    <recommendedName>
        <fullName evidence="7">SRCR domain-containing protein</fullName>
    </recommendedName>
</protein>
<keyword evidence="4" id="KW-0325">Glycoprotein</keyword>
<dbReference type="InterPro" id="IPR036772">
    <property type="entry name" value="SRCR-like_dom_sf"/>
</dbReference>
<keyword evidence="2" id="KW-0677">Repeat</keyword>
<dbReference type="PANTHER" id="PTHR48071">
    <property type="entry name" value="SRCR DOMAIN-CONTAINING PROTEIN"/>
    <property type="match status" value="1"/>
</dbReference>
<dbReference type="PROSITE" id="PS00420">
    <property type="entry name" value="SRCR_1"/>
    <property type="match status" value="1"/>
</dbReference>
<feature type="domain" description="SRCR" evidence="7">
    <location>
        <begin position="182"/>
        <end position="283"/>
    </location>
</feature>
<feature type="region of interest" description="Disordered" evidence="6">
    <location>
        <begin position="130"/>
        <end position="178"/>
    </location>
</feature>
<sequence>MEIAYNLFMFCNYEQALLKSLSYPVTQNTALYKRHPKCFIFIIPDFNDCVCLHRRAPPGKCRYHPLPVKTKSAIVPFVPKEKLIIKTTPTKKPKVKPTSRTTGRAKATAQPPPNATPDWVEQLLKLMQGEKIPTTVRPTTTKPPKPKKGGKSNEKRGQRKKTKANTGADSRPRSVEIHSGSVRLANGNKPDRGRVEIFVNGQWGTVCDDLWNSKSAAVVCRQLGFPHVVKAAKQAEFGEGKNLPILLDDVECTGKEKTLLDCKHKEIGKHNCGHQEDAGVICSHVEEA</sequence>
<comment type="caution">
    <text evidence="5">Lacks conserved residue(s) required for the propagation of feature annotation.</text>
</comment>
<dbReference type="SMART" id="SM00202">
    <property type="entry name" value="SR"/>
    <property type="match status" value="1"/>
</dbReference>
<dbReference type="EMBL" id="KV981844">
    <property type="protein sequence ID" value="PIO22704.1"/>
    <property type="molecule type" value="Genomic_DNA"/>
</dbReference>
<evidence type="ECO:0000313" key="9">
    <source>
        <dbReference type="Proteomes" id="UP000228934"/>
    </source>
</evidence>
<dbReference type="SUPFAM" id="SSF56487">
    <property type="entry name" value="SRCR-like"/>
    <property type="match status" value="1"/>
</dbReference>
<evidence type="ECO:0000256" key="2">
    <source>
        <dbReference type="ARBA" id="ARBA00022737"/>
    </source>
</evidence>
<gene>
    <name evidence="8" type="ORF">AB205_0044610</name>
</gene>
<evidence type="ECO:0000256" key="5">
    <source>
        <dbReference type="PROSITE-ProRule" id="PRU00196"/>
    </source>
</evidence>
<dbReference type="Proteomes" id="UP000228934">
    <property type="component" value="Unassembled WGS sequence"/>
</dbReference>
<keyword evidence="3 5" id="KW-1015">Disulfide bond</keyword>
<evidence type="ECO:0000259" key="7">
    <source>
        <dbReference type="PROSITE" id="PS50287"/>
    </source>
</evidence>
<organism evidence="8 9">
    <name type="scientific">Aquarana catesbeiana</name>
    <name type="common">American bullfrog</name>
    <name type="synonym">Rana catesbeiana</name>
    <dbReference type="NCBI Taxonomy" id="8400"/>
    <lineage>
        <taxon>Eukaryota</taxon>
        <taxon>Metazoa</taxon>
        <taxon>Chordata</taxon>
        <taxon>Craniata</taxon>
        <taxon>Vertebrata</taxon>
        <taxon>Euteleostomi</taxon>
        <taxon>Amphibia</taxon>
        <taxon>Batrachia</taxon>
        <taxon>Anura</taxon>
        <taxon>Neobatrachia</taxon>
        <taxon>Ranoidea</taxon>
        <taxon>Ranidae</taxon>
        <taxon>Aquarana</taxon>
    </lineage>
</organism>
<feature type="compositionally biased region" description="Low complexity" evidence="6">
    <location>
        <begin position="131"/>
        <end position="142"/>
    </location>
</feature>
<reference evidence="9" key="1">
    <citation type="journal article" date="2017" name="Nat. Commun.">
        <title>The North American bullfrog draft genome provides insight into hormonal regulation of long noncoding RNA.</title>
        <authorList>
            <person name="Hammond S.A."/>
            <person name="Warren R.L."/>
            <person name="Vandervalk B.P."/>
            <person name="Kucuk E."/>
            <person name="Khan H."/>
            <person name="Gibb E.A."/>
            <person name="Pandoh P."/>
            <person name="Kirk H."/>
            <person name="Zhao Y."/>
            <person name="Jones M."/>
            <person name="Mungall A.J."/>
            <person name="Coope R."/>
            <person name="Pleasance S."/>
            <person name="Moore R.A."/>
            <person name="Holt R.A."/>
            <person name="Round J.M."/>
            <person name="Ohora S."/>
            <person name="Walle B.V."/>
            <person name="Veldhoen N."/>
            <person name="Helbing C.C."/>
            <person name="Birol I."/>
        </authorList>
    </citation>
    <scope>NUCLEOTIDE SEQUENCE [LARGE SCALE GENOMIC DNA]</scope>
</reference>
<feature type="disulfide bond" evidence="5">
    <location>
        <begin position="252"/>
        <end position="262"/>
    </location>
</feature>
<dbReference type="Gene3D" id="3.10.250.10">
    <property type="entry name" value="SRCR-like domain"/>
    <property type="match status" value="1"/>
</dbReference>
<evidence type="ECO:0000313" key="8">
    <source>
        <dbReference type="EMBL" id="PIO22704.1"/>
    </source>
</evidence>
<evidence type="ECO:0000256" key="4">
    <source>
        <dbReference type="ARBA" id="ARBA00023180"/>
    </source>
</evidence>
<accession>A0A2G9R4B4</accession>
<proteinExistence type="predicted"/>
<dbReference type="OrthoDB" id="536948at2759"/>
<keyword evidence="9" id="KW-1185">Reference proteome</keyword>
<evidence type="ECO:0000256" key="1">
    <source>
        <dbReference type="ARBA" id="ARBA00022729"/>
    </source>
</evidence>
<name>A0A2G9R4B4_AQUCT</name>
<evidence type="ECO:0000256" key="6">
    <source>
        <dbReference type="SAM" id="MobiDB-lite"/>
    </source>
</evidence>
<feature type="region of interest" description="Disordered" evidence="6">
    <location>
        <begin position="88"/>
        <end position="117"/>
    </location>
</feature>
<keyword evidence="1" id="KW-0732">Signal</keyword>
<dbReference type="Pfam" id="PF00530">
    <property type="entry name" value="SRCR"/>
    <property type="match status" value="1"/>
</dbReference>
<dbReference type="PRINTS" id="PR00258">
    <property type="entry name" value="SPERACTRCPTR"/>
</dbReference>
<dbReference type="PROSITE" id="PS50287">
    <property type="entry name" value="SRCR_2"/>
    <property type="match status" value="1"/>
</dbReference>
<dbReference type="InterPro" id="IPR001190">
    <property type="entry name" value="SRCR"/>
</dbReference>
<dbReference type="AlphaFoldDB" id="A0A2G9R4B4"/>
<dbReference type="FunFam" id="3.10.250.10:FF:000006">
    <property type="entry name" value="neurotrypsin isoform X2"/>
    <property type="match status" value="1"/>
</dbReference>